<reference evidence="1 2" key="1">
    <citation type="submission" date="2024-07" db="EMBL/GenBank/DDBJ databases">
        <title>Section-level genome sequencing and comparative genomics of Aspergillus sections Usti and Cavernicolus.</title>
        <authorList>
            <consortium name="Lawrence Berkeley National Laboratory"/>
            <person name="Nybo J.L."/>
            <person name="Vesth T.C."/>
            <person name="Theobald S."/>
            <person name="Frisvad J.C."/>
            <person name="Larsen T.O."/>
            <person name="Kjaerboelling I."/>
            <person name="Rothschild-Mancinelli K."/>
            <person name="Lyhne E.K."/>
            <person name="Kogle M.E."/>
            <person name="Barry K."/>
            <person name="Clum A."/>
            <person name="Na H."/>
            <person name="Ledsgaard L."/>
            <person name="Lin J."/>
            <person name="Lipzen A."/>
            <person name="Kuo A."/>
            <person name="Riley R."/>
            <person name="Mondo S."/>
            <person name="LaButti K."/>
            <person name="Haridas S."/>
            <person name="Pangalinan J."/>
            <person name="Salamov A.A."/>
            <person name="Simmons B.A."/>
            <person name="Magnuson J.K."/>
            <person name="Chen J."/>
            <person name="Drula E."/>
            <person name="Henrissat B."/>
            <person name="Wiebenga A."/>
            <person name="Lubbers R.J."/>
            <person name="Gomes A.C."/>
            <person name="Makela M.R."/>
            <person name="Stajich J."/>
            <person name="Grigoriev I.V."/>
            <person name="Mortensen U.H."/>
            <person name="De vries R.P."/>
            <person name="Baker S.E."/>
            <person name="Andersen M.R."/>
        </authorList>
    </citation>
    <scope>NUCLEOTIDE SEQUENCE [LARGE SCALE GENOMIC DNA]</scope>
    <source>
        <strain evidence="1 2">CBS 600.67</strain>
    </source>
</reference>
<evidence type="ECO:0000313" key="2">
    <source>
        <dbReference type="Proteomes" id="UP001610335"/>
    </source>
</evidence>
<gene>
    <name evidence="1" type="ORF">BDW59DRAFT_165471</name>
</gene>
<keyword evidence="2" id="KW-1185">Reference proteome</keyword>
<protein>
    <submittedName>
        <fullName evidence="1">Uncharacterized protein</fullName>
    </submittedName>
</protein>
<dbReference type="InterPro" id="IPR029058">
    <property type="entry name" value="AB_hydrolase_fold"/>
</dbReference>
<proteinExistence type="predicted"/>
<evidence type="ECO:0000313" key="1">
    <source>
        <dbReference type="EMBL" id="KAL2818523.1"/>
    </source>
</evidence>
<dbReference type="Proteomes" id="UP001610335">
    <property type="component" value="Unassembled WGS sequence"/>
</dbReference>
<organism evidence="1 2">
    <name type="scientific">Aspergillus cavernicola</name>
    <dbReference type="NCBI Taxonomy" id="176166"/>
    <lineage>
        <taxon>Eukaryota</taxon>
        <taxon>Fungi</taxon>
        <taxon>Dikarya</taxon>
        <taxon>Ascomycota</taxon>
        <taxon>Pezizomycotina</taxon>
        <taxon>Eurotiomycetes</taxon>
        <taxon>Eurotiomycetidae</taxon>
        <taxon>Eurotiales</taxon>
        <taxon>Aspergillaceae</taxon>
        <taxon>Aspergillus</taxon>
        <taxon>Aspergillus subgen. Nidulantes</taxon>
    </lineage>
</organism>
<name>A0ABR4HSQ7_9EURO</name>
<sequence>MEKVGGIPDTFTRYTECIEAKPERIVLAVYLESIQAKDDGPVYFNLLALDQYDPVPFRPAYEAPRTTLIWAQDGVCKLPSDPWPESHADDPKEISWLLEKRLDLGRNGWDQLPRNSNLRIESLAGANHFTIVRQPQRGNWWRSLQTPCPREFLSNVVLWGLPKEERV</sequence>
<dbReference type="EMBL" id="JBFXLS010000083">
    <property type="protein sequence ID" value="KAL2818523.1"/>
    <property type="molecule type" value="Genomic_DNA"/>
</dbReference>
<comment type="caution">
    <text evidence="1">The sequence shown here is derived from an EMBL/GenBank/DDBJ whole genome shotgun (WGS) entry which is preliminary data.</text>
</comment>
<dbReference type="Gene3D" id="3.40.50.1820">
    <property type="entry name" value="alpha/beta hydrolase"/>
    <property type="match status" value="1"/>
</dbReference>
<accession>A0ABR4HSQ7</accession>